<dbReference type="InterPro" id="IPR020845">
    <property type="entry name" value="AMP-binding_CS"/>
</dbReference>
<dbReference type="Proteomes" id="UP001229651">
    <property type="component" value="Unassembled WGS sequence"/>
</dbReference>
<dbReference type="InterPro" id="IPR000873">
    <property type="entry name" value="AMP-dep_synth/lig_dom"/>
</dbReference>
<dbReference type="InterPro" id="IPR025110">
    <property type="entry name" value="AMP-bd_C"/>
</dbReference>
<protein>
    <submittedName>
        <fullName evidence="5">Fatty-acyl-CoA synthase</fullName>
        <ecNumber evidence="5">6.2.1.-</ecNumber>
    </submittedName>
</protein>
<evidence type="ECO:0000313" key="6">
    <source>
        <dbReference type="Proteomes" id="UP001229651"/>
    </source>
</evidence>
<dbReference type="Pfam" id="PF13193">
    <property type="entry name" value="AMP-binding_C"/>
    <property type="match status" value="1"/>
</dbReference>
<dbReference type="InterPro" id="IPR042099">
    <property type="entry name" value="ANL_N_sf"/>
</dbReference>
<dbReference type="PANTHER" id="PTHR43201:SF5">
    <property type="entry name" value="MEDIUM-CHAIN ACYL-COA LIGASE ACSF2, MITOCHONDRIAL"/>
    <property type="match status" value="1"/>
</dbReference>
<dbReference type="Gene3D" id="3.30.300.30">
    <property type="match status" value="1"/>
</dbReference>
<sequence length="542" mass="58812">MRMPPHLSELPGKLAETARGLEVMWRAGLVPFPRLDEGLRSVLATRRVGPFAAAAQTSARRDPDAIGIVDELGPLTFRELDLRSNALARAWRDRGVEPGTVIAALCRDHRGLVTVMIAAGKVGARLLLMNTGFAKPQLTDVAAREKVQALVYDEEFTGLLSGIPDTVDRYLAWVDHPDPDHGIPVLDELIASTDDRPLPAPPRRGGFVLLTSGTTGTPKGAPRERTSVLATVQFLDRIPLRAGEATFLGAPIFHGTGISQFILSFALGCKVVLRRRFDPEATLKGVAEHRCTALVLVPTMLQRIVDLGPEVLAKYDTSSLRIIFVAGSALSPDLGNRATKAFGDVIYNLYGSTEVAVATVATPEDWRKAPGTVGRPPVTCRVHLYDEQGNRITEPHVTGRVFVGSGLSFEGYTDGRHKEVIDGLLSTGDVGHFDEDGLLFIDGRDDEMIVSGGENVFPVEVENLLVEHPDVLEAAVIGVPDDDFGQRLKAIVVTTKDSKLDADAVRQYVKGNLARYKVPRDVEFVPELPRNATGKVLRNKLS</sequence>
<dbReference type="PROSITE" id="PS00455">
    <property type="entry name" value="AMP_BINDING"/>
    <property type="match status" value="1"/>
</dbReference>
<evidence type="ECO:0000313" key="5">
    <source>
        <dbReference type="EMBL" id="MDQ0379677.1"/>
    </source>
</evidence>
<accession>A0ABU0EWM1</accession>
<feature type="domain" description="AMP-dependent synthetase/ligase" evidence="3">
    <location>
        <begin position="56"/>
        <end position="412"/>
    </location>
</feature>
<evidence type="ECO:0000259" key="3">
    <source>
        <dbReference type="Pfam" id="PF00501"/>
    </source>
</evidence>
<dbReference type="InterPro" id="IPR045851">
    <property type="entry name" value="AMP-bd_C_sf"/>
</dbReference>
<comment type="similarity">
    <text evidence="1">Belongs to the ATP-dependent AMP-binding enzyme family.</text>
</comment>
<gene>
    <name evidence="5" type="ORF">FB470_003671</name>
</gene>
<keyword evidence="2 5" id="KW-0436">Ligase</keyword>
<keyword evidence="6" id="KW-1185">Reference proteome</keyword>
<dbReference type="GO" id="GO:0016874">
    <property type="term" value="F:ligase activity"/>
    <property type="evidence" value="ECO:0007669"/>
    <property type="project" value="UniProtKB-KW"/>
</dbReference>
<dbReference type="Pfam" id="PF00501">
    <property type="entry name" value="AMP-binding"/>
    <property type="match status" value="1"/>
</dbReference>
<proteinExistence type="inferred from homology"/>
<feature type="domain" description="AMP-binding enzyme C-terminal" evidence="4">
    <location>
        <begin position="460"/>
        <end position="535"/>
    </location>
</feature>
<comment type="caution">
    <text evidence="5">The sequence shown here is derived from an EMBL/GenBank/DDBJ whole genome shotgun (WGS) entry which is preliminary data.</text>
</comment>
<organism evidence="5 6">
    <name type="scientific">Amycolatopsis thermophila</name>
    <dbReference type="NCBI Taxonomy" id="206084"/>
    <lineage>
        <taxon>Bacteria</taxon>
        <taxon>Bacillati</taxon>
        <taxon>Actinomycetota</taxon>
        <taxon>Actinomycetes</taxon>
        <taxon>Pseudonocardiales</taxon>
        <taxon>Pseudonocardiaceae</taxon>
        <taxon>Amycolatopsis</taxon>
    </lineage>
</organism>
<name>A0ABU0EWM1_9PSEU</name>
<dbReference type="EC" id="6.2.1.-" evidence="5"/>
<dbReference type="CDD" id="cd04433">
    <property type="entry name" value="AFD_class_I"/>
    <property type="match status" value="1"/>
</dbReference>
<evidence type="ECO:0000256" key="1">
    <source>
        <dbReference type="ARBA" id="ARBA00006432"/>
    </source>
</evidence>
<evidence type="ECO:0000259" key="4">
    <source>
        <dbReference type="Pfam" id="PF13193"/>
    </source>
</evidence>
<dbReference type="SUPFAM" id="SSF56801">
    <property type="entry name" value="Acetyl-CoA synthetase-like"/>
    <property type="match status" value="1"/>
</dbReference>
<reference evidence="5 6" key="1">
    <citation type="submission" date="2023-07" db="EMBL/GenBank/DDBJ databases">
        <title>Sequencing the genomes of 1000 actinobacteria strains.</title>
        <authorList>
            <person name="Klenk H.-P."/>
        </authorList>
    </citation>
    <scope>NUCLEOTIDE SEQUENCE [LARGE SCALE GENOMIC DNA]</scope>
    <source>
        <strain evidence="5 6">DSM 45805</strain>
    </source>
</reference>
<dbReference type="PANTHER" id="PTHR43201">
    <property type="entry name" value="ACYL-COA SYNTHETASE"/>
    <property type="match status" value="1"/>
</dbReference>
<evidence type="ECO:0000256" key="2">
    <source>
        <dbReference type="ARBA" id="ARBA00022598"/>
    </source>
</evidence>
<dbReference type="Gene3D" id="3.40.50.12780">
    <property type="entry name" value="N-terminal domain of ligase-like"/>
    <property type="match status" value="1"/>
</dbReference>
<dbReference type="RefSeq" id="WP_306993150.1">
    <property type="nucleotide sequence ID" value="NZ_JAUSUT010000001.1"/>
</dbReference>
<dbReference type="EMBL" id="JAUSUT010000001">
    <property type="protein sequence ID" value="MDQ0379677.1"/>
    <property type="molecule type" value="Genomic_DNA"/>
</dbReference>